<feature type="domain" description="Single" evidence="3">
    <location>
        <begin position="82"/>
        <end position="136"/>
    </location>
</feature>
<evidence type="ECO:0000259" key="3">
    <source>
        <dbReference type="Pfam" id="PF15430"/>
    </source>
</evidence>
<organism evidence="4">
    <name type="scientific">Magallana gigas</name>
    <name type="common">Pacific oyster</name>
    <name type="synonym">Crassostrea gigas</name>
    <dbReference type="NCBI Taxonomy" id="29159"/>
    <lineage>
        <taxon>Eukaryota</taxon>
        <taxon>Metazoa</taxon>
        <taxon>Spiralia</taxon>
        <taxon>Lophotrochozoa</taxon>
        <taxon>Mollusca</taxon>
        <taxon>Bivalvia</taxon>
        <taxon>Autobranchia</taxon>
        <taxon>Pteriomorphia</taxon>
        <taxon>Ostreida</taxon>
        <taxon>Ostreoidea</taxon>
        <taxon>Ostreidae</taxon>
        <taxon>Magallana</taxon>
    </lineage>
</organism>
<dbReference type="GO" id="GO:0005576">
    <property type="term" value="C:extracellular region"/>
    <property type="evidence" value="ECO:0007669"/>
    <property type="project" value="UniProtKB-SubCell"/>
</dbReference>
<evidence type="ECO:0000256" key="1">
    <source>
        <dbReference type="ARBA" id="ARBA00004613"/>
    </source>
</evidence>
<gene>
    <name evidence="4" type="ORF">CGI_10027286</name>
</gene>
<dbReference type="InParanoid" id="K1RBR6"/>
<dbReference type="Pfam" id="PF15430">
    <property type="entry name" value="SVWC"/>
    <property type="match status" value="1"/>
</dbReference>
<reference evidence="4" key="1">
    <citation type="journal article" date="2012" name="Nature">
        <title>The oyster genome reveals stress adaptation and complexity of shell formation.</title>
        <authorList>
            <person name="Zhang G."/>
            <person name="Fang X."/>
            <person name="Guo X."/>
            <person name="Li L."/>
            <person name="Luo R."/>
            <person name="Xu F."/>
            <person name="Yang P."/>
            <person name="Zhang L."/>
            <person name="Wang X."/>
            <person name="Qi H."/>
            <person name="Xiong Z."/>
            <person name="Que H."/>
            <person name="Xie Y."/>
            <person name="Holland P.W."/>
            <person name="Paps J."/>
            <person name="Zhu Y."/>
            <person name="Wu F."/>
            <person name="Chen Y."/>
            <person name="Wang J."/>
            <person name="Peng C."/>
            <person name="Meng J."/>
            <person name="Yang L."/>
            <person name="Liu J."/>
            <person name="Wen B."/>
            <person name="Zhang N."/>
            <person name="Huang Z."/>
            <person name="Zhu Q."/>
            <person name="Feng Y."/>
            <person name="Mount A."/>
            <person name="Hedgecock D."/>
            <person name="Xu Z."/>
            <person name="Liu Y."/>
            <person name="Domazet-Loso T."/>
            <person name="Du Y."/>
            <person name="Sun X."/>
            <person name="Zhang S."/>
            <person name="Liu B."/>
            <person name="Cheng P."/>
            <person name="Jiang X."/>
            <person name="Li J."/>
            <person name="Fan D."/>
            <person name="Wang W."/>
            <person name="Fu W."/>
            <person name="Wang T."/>
            <person name="Wang B."/>
            <person name="Zhang J."/>
            <person name="Peng Z."/>
            <person name="Li Y."/>
            <person name="Li N."/>
            <person name="Wang J."/>
            <person name="Chen M."/>
            <person name="He Y."/>
            <person name="Tan F."/>
            <person name="Song X."/>
            <person name="Zheng Q."/>
            <person name="Huang R."/>
            <person name="Yang H."/>
            <person name="Du X."/>
            <person name="Chen L."/>
            <person name="Yang M."/>
            <person name="Gaffney P.M."/>
            <person name="Wang S."/>
            <person name="Luo L."/>
            <person name="She Z."/>
            <person name="Ming Y."/>
            <person name="Huang W."/>
            <person name="Zhang S."/>
            <person name="Huang B."/>
            <person name="Zhang Y."/>
            <person name="Qu T."/>
            <person name="Ni P."/>
            <person name="Miao G."/>
            <person name="Wang J."/>
            <person name="Wang Q."/>
            <person name="Steinberg C.E."/>
            <person name="Wang H."/>
            <person name="Li N."/>
            <person name="Qian L."/>
            <person name="Zhang G."/>
            <person name="Li Y."/>
            <person name="Yang H."/>
            <person name="Liu X."/>
            <person name="Wang J."/>
            <person name="Yin Y."/>
            <person name="Wang J."/>
        </authorList>
    </citation>
    <scope>NUCLEOTIDE SEQUENCE [LARGE SCALE GENOMIC DNA]</scope>
    <source>
        <strain evidence="4">05x7-T-G4-1.051#20</strain>
    </source>
</reference>
<dbReference type="EMBL" id="JH817465">
    <property type="protein sequence ID" value="EKC43188.1"/>
    <property type="molecule type" value="Genomic_DNA"/>
</dbReference>
<dbReference type="HOGENOM" id="CLU_1724089_0_0_1"/>
<name>K1RBR6_MAGGI</name>
<dbReference type="AlphaFoldDB" id="K1RBR6"/>
<evidence type="ECO:0000313" key="4">
    <source>
        <dbReference type="EMBL" id="EKC43188.1"/>
    </source>
</evidence>
<keyword evidence="2" id="KW-0964">Secreted</keyword>
<accession>K1RBR6</accession>
<dbReference type="InterPro" id="IPR029277">
    <property type="entry name" value="SVWC_dom"/>
</dbReference>
<evidence type="ECO:0000256" key="2">
    <source>
        <dbReference type="ARBA" id="ARBA00022525"/>
    </source>
</evidence>
<proteinExistence type="predicted"/>
<comment type="subcellular location">
    <subcellularLocation>
        <location evidence="1">Secreted</location>
    </subcellularLocation>
</comment>
<protein>
    <recommendedName>
        <fullName evidence="3">Single domain-containing protein</fullName>
    </recommendedName>
</protein>
<sequence>MLSGPADEFAYRSINLLTCSKNSTMTYQNIPVPGGHSFLFNSDRSGGGSIYPAVWNFWLTLNVYRFTAHKRFTIGECPDGHKEGDTWAWDGSCGECSCHVDSWGCVSCGVLALAEHCYHESNTHAHYPNCCPSLVCVGDPHFNHTKYDILGK</sequence>